<feature type="region of interest" description="Disordered" evidence="1">
    <location>
        <begin position="346"/>
        <end position="403"/>
    </location>
</feature>
<feature type="compositionally biased region" description="Low complexity" evidence="1">
    <location>
        <begin position="579"/>
        <end position="591"/>
    </location>
</feature>
<accession>A0A8T8T642</accession>
<feature type="region of interest" description="Disordered" evidence="1">
    <location>
        <begin position="3103"/>
        <end position="3131"/>
    </location>
</feature>
<feature type="compositionally biased region" description="Polar residues" evidence="1">
    <location>
        <begin position="1385"/>
        <end position="1416"/>
    </location>
</feature>
<feature type="region of interest" description="Disordered" evidence="1">
    <location>
        <begin position="3064"/>
        <end position="3086"/>
    </location>
</feature>
<reference evidence="5" key="1">
    <citation type="submission" date="2016-04" db="EMBL/GenBank/DDBJ databases">
        <authorList>
            <person name="Nguyen H.D."/>
            <person name="Samba Siva P."/>
            <person name="Cullis J."/>
            <person name="Levesque C.A."/>
            <person name="Hambleton S."/>
        </authorList>
    </citation>
    <scope>NUCLEOTIDE SEQUENCE</scope>
    <source>
        <strain evidence="5">DAOMC 236416</strain>
    </source>
</reference>
<feature type="compositionally biased region" description="Polar residues" evidence="1">
    <location>
        <begin position="1746"/>
        <end position="1755"/>
    </location>
</feature>
<feature type="region of interest" description="Disordered" evidence="1">
    <location>
        <begin position="872"/>
        <end position="895"/>
    </location>
</feature>
<protein>
    <submittedName>
        <fullName evidence="5">Uncharacterized protein</fullName>
    </submittedName>
</protein>
<feature type="compositionally biased region" description="Polar residues" evidence="1">
    <location>
        <begin position="1078"/>
        <end position="1087"/>
    </location>
</feature>
<feature type="domain" description="FMP27 SW motif-containing RBG unit" evidence="3">
    <location>
        <begin position="2144"/>
        <end position="2245"/>
    </location>
</feature>
<keyword evidence="6" id="KW-1185">Reference proteome</keyword>
<organism evidence="5 6">
    <name type="scientific">Tilletia indica</name>
    <dbReference type="NCBI Taxonomy" id="43049"/>
    <lineage>
        <taxon>Eukaryota</taxon>
        <taxon>Fungi</taxon>
        <taxon>Dikarya</taxon>
        <taxon>Basidiomycota</taxon>
        <taxon>Ustilaginomycotina</taxon>
        <taxon>Exobasidiomycetes</taxon>
        <taxon>Tilletiales</taxon>
        <taxon>Tilletiaceae</taxon>
        <taxon>Tilletia</taxon>
    </lineage>
</organism>
<reference evidence="5" key="2">
    <citation type="journal article" date="2019" name="IMA Fungus">
        <title>Genome sequencing and comparison of five Tilletia species to identify candidate genes for the detection of regulated species infecting wheat.</title>
        <authorList>
            <person name="Nguyen H.D.T."/>
            <person name="Sultana T."/>
            <person name="Kesanakurti P."/>
            <person name="Hambleton S."/>
        </authorList>
    </citation>
    <scope>NUCLEOTIDE SEQUENCE</scope>
    <source>
        <strain evidence="5">DAOMC 236416</strain>
    </source>
</reference>
<feature type="compositionally biased region" description="Polar residues" evidence="1">
    <location>
        <begin position="1609"/>
        <end position="1627"/>
    </location>
</feature>
<comment type="caution">
    <text evidence="5">The sequence shown here is derived from an EMBL/GenBank/DDBJ whole genome shotgun (WGS) entry which is preliminary data.</text>
</comment>
<feature type="compositionally biased region" description="Basic and acidic residues" evidence="1">
    <location>
        <begin position="521"/>
        <end position="561"/>
    </location>
</feature>
<feature type="compositionally biased region" description="Basic and acidic residues" evidence="1">
    <location>
        <begin position="3104"/>
        <end position="3115"/>
    </location>
</feature>
<feature type="region of interest" description="Disordered" evidence="1">
    <location>
        <begin position="636"/>
        <end position="667"/>
    </location>
</feature>
<feature type="compositionally biased region" description="Acidic residues" evidence="1">
    <location>
        <begin position="3839"/>
        <end position="3864"/>
    </location>
</feature>
<feature type="region of interest" description="Disordered" evidence="1">
    <location>
        <begin position="65"/>
        <end position="90"/>
    </location>
</feature>
<dbReference type="InterPro" id="IPR019449">
    <property type="entry name" value="FMP27_WPPW_RBG"/>
</dbReference>
<dbReference type="InterPro" id="IPR045167">
    <property type="entry name" value="Hobbit"/>
</dbReference>
<feature type="compositionally biased region" description="Basic and acidic residues" evidence="1">
    <location>
        <begin position="3667"/>
        <end position="3679"/>
    </location>
</feature>
<feature type="region of interest" description="Disordered" evidence="1">
    <location>
        <begin position="2831"/>
        <end position="2859"/>
    </location>
</feature>
<feature type="region of interest" description="Disordered" evidence="1">
    <location>
        <begin position="1385"/>
        <end position="1421"/>
    </location>
</feature>
<feature type="region of interest" description="Disordered" evidence="1">
    <location>
        <begin position="3612"/>
        <end position="3688"/>
    </location>
</feature>
<dbReference type="InterPro" id="IPR019415">
    <property type="entry name" value="FMP27_SW_RBG"/>
</dbReference>
<dbReference type="SMART" id="SM01215">
    <property type="entry name" value="Fmp27_SW"/>
    <property type="match status" value="1"/>
</dbReference>
<proteinExistence type="predicted"/>
<feature type="compositionally biased region" description="Basic and acidic residues" evidence="1">
    <location>
        <begin position="3865"/>
        <end position="3875"/>
    </location>
</feature>
<feature type="compositionally biased region" description="Polar residues" evidence="1">
    <location>
        <begin position="1765"/>
        <end position="1775"/>
    </location>
</feature>
<evidence type="ECO:0000313" key="5">
    <source>
        <dbReference type="EMBL" id="KAE8255377.1"/>
    </source>
</evidence>
<dbReference type="PANTHER" id="PTHR15678:SF6">
    <property type="entry name" value="BRIDGE-LIKE LIPID TRANSFER PROTEIN FAMILY MEMBER 2"/>
    <property type="match status" value="1"/>
</dbReference>
<name>A0A8T8T642_9BASI</name>
<dbReference type="Pfam" id="PF10344">
    <property type="entry name" value="Hobbit"/>
    <property type="match status" value="1"/>
</dbReference>
<feature type="region of interest" description="Disordered" evidence="1">
    <location>
        <begin position="2078"/>
        <end position="2098"/>
    </location>
</feature>
<evidence type="ECO:0000256" key="1">
    <source>
        <dbReference type="SAM" id="MobiDB-lite"/>
    </source>
</evidence>
<feature type="region of interest" description="Disordered" evidence="1">
    <location>
        <begin position="730"/>
        <end position="751"/>
    </location>
</feature>
<sequence>MTTMRDTVVGALTTTAILVIFWLFCRSVLPRIPRILFRGRLRIRRVGLRGVRGLEWSSKGFVSARARRRPDSKEPEEALNASEGGAESLQNQHHPDAFVVRISHIYLQFHRRDARHRSWATLHIQGVGIRLPRLPLADAGQQSSTGRAGSEHKKRSSSGAGTRQRELAEREEKRLQRLMLSPPGSPSLQSRSTLHQRKSSLFETVTGSMGSRIPLAAPEVIPAPQSLGSGTVASAPPARPQLPRRPFSALIPKTSASSFRTVPLYVGWLIYAYVRDAVIPTIQSWLLRGTRVGLFLLASAIPVVSSLFEVEIHRLEVYVQEAETVFRVGRMGARYSMKVVSARHVEHRGRAQVTPPSSANGLGQNLPSDSAMKDMPIQSEGRSSNNRTAANSHSMAHRLHGRTTTRASRIPGVQNSITEMLAAMPNRIGSGARGATAFVMAGVPAANGSLKLTFESIQVFEALFVTGEPDPFSESHAFRQPSRSANKRDSFFQIPSPGLHSSRDGHENTQSPARSPLRPVRGQDRYGRPRRQATDSRVNHDNSSDGSDSEGHEEYGTHEAAKQPLFSAPARHRSRGHQRSGSSDAAMGSGSFTLSPLPTSGSADGSIYSPYQTTTARWFEAKNSRAPPQVPLAELLASPPMTGSFPASASLQSMDSDTSDLPHDPSAQVRSFSAATPTLLQSMSPVRRIVRAESDFPSSAVERASGPSSAKKVGFADTFLSPTTMSRDASVASSSNAHLGGRTLKRSSSTSKLNTMNTLTLSGFTDRWADWALEPIADSTFSSDSGWATSAQGYYSEAGSASRTLRKTIPDSARLMSLPGLSAFRVNFVLGPSMQIRQREAVHVGVELAETNVGIEAIMKVMSLVKTRQEERQLYSGASQGEPGSPSLGEPTGTIAEEEGEPLKSIHAKRATAVTKSAQSRTALAQLGSLSVVLPRIRVSHTLRSAKLVDVFGSAGSASQTQPNPRHPSPVPASLQLEGILRNFHFEIRTSDPSDSEHQKWLGTCGISNYRRPTGSTVVDSMLKRQTSLRSPLRTTNGLAGSDHQFTPPVDSGAFVDAPASPPTISGKLLSDEDSTGHGKSTPSKKNLFSAGRLGKSIRGGRKTRPPKMIEHRRVFQMEAHFATFELRCATDKDAGPRSSSKDDLTRRLYAAEEITSDLISMQNFSVKIRSSWTPYGLLPSLKAVSSAATQRQADDSAGGGDFSDPSLNFETVVPGASTPSGTQLILPRPNCPFSFFATDPNEQAVIAELDVGKVSSHVRLGHASALVTIIASMQTVKDSPPRSATTDRVVSLPRLAVACCTRDMSFRLDASQDVEVVSHPTAPVCEAHRSLVIAAPSVDFVFHGSYKDAYARRSDGNRQAAWKSFLHGDTRFRPDDNDWRQRATTARSKTLSVSANRKKAATQTDINSPKGSPTSRGKETGSILHEATVMLEKSQEDQANSEEFRTAPASPTLAPEVMKGQKGFSTPSLIGSSARRTSLAHAGSVDYLYRYAIDSNCQVPSIEAYFGFRKERISKSRLSLTVPSGSDLPPFGMSHQHILSLHQITLNAASSVPAGAVAELGGYILPSLLVDRATTEVKTSVRDVAVDMWHPQALGLSRDLIQTFADADQSSESGQASGPGRTTSNARGRPQNVLDKLPGGIFLFSHMDSVTLNFGGPDKRCENDLARGVSVKTKEVTFEYAASKDDRFKRHHYGARSAMGLPEDIRVNANSSAAHGPAAGARLMAIGFEVIPLLDAEQAIHASSPIQQGASARSYNDARLDSVSGHSQEHSNQPGDGRMPSLFAPAVWDFQKTKQRLLSRRTWMEPPKQQDADNYIIRTNTFRLSATCHRVGMGREDPEKLKIDCINDGKLFFKVEMLHTYCLLLAASSLLSLKPRRATNGEGVGDNGNVKASSAPSSSWPNLAVTFAYELPKVDIFVALASDTHIFVHVHRLQITFKSKTGLELLWDTLIAAVESARVPVTDLWEEALRLRRWRIHIPQKSDTAPVSVDISGLSASIRIPIDYQFHSVIEHSTVAFKATKQLVHQFMRNSSDTIIHPVAEDPKRVPKISLRLQMLTFEAEDDPIETRLNLIWRAGSSEQRKRTERESSFEEAAAEIRSAERGKSSLSLAPSVAANFTTLEGNDAGSVNGARKEEAASVTIEEARRRLDMFNSMEWIRRQKNAKTEQTRREQQTREQIFGPQLAQSFGLPVRMAEPSYSAPLLRSTMTRLHIDISAPSFSLEELPDFLHLHGGGIPKDTKYSTIIPLHIRLQLREWRISLRDYPLPLLHVPPVHPEKGNAFAWDMSGDICLAEQLGGPESIRKIPAIVVPASTGRKDAMQYSIEVPKMVMPLKFYGSPVIDVQTPFPTRIVWGQSIQPTIQDVQRVIESITSPPHDPSPRLPFWDKIPLLLHGHARAVFSGNGDVHFFFKGSRDPYEVTGHGAGWVMCWRKDVELRVGFENDDKEFFQVISTEYLLAIPDLQDYMDLAASGHGSKSPVDTTGNEATVTGSHERYMVQPRFQKVCLKLSNGVRWGVGLIYERTCTPDTCKRRPRCKGSPFYRECRFWDRVPHWKVLTKSKQHVEQAPESLRSDSFEGWRSHHIHPSLSIYSPKEGIAGYGSVRKQEGLTNSLYFSPLAWEHFWRWIALFGGALSLPIRQGKLFPNTPPQSAKLSSFMGTLKYCFTIEPLFISHFYQQSSKVDLAKGNTTLVGLKARMDSFRADLHQRQEETIKERPMMKEDKDKKLKVFHKPFNEVEVDCAGIDLRTVWARFYDAERQLMEEIELDAEDEIDDFPDTSAAEGDEKWYDIADFAEIDWQPPASPAPELSITQTMVCPRFHYYRKVESKRERRARQASLDPMLDAGQESSEDNDNFPDDAGMTPMSQLAYSKFGNEHTHTCLVGTSPSSPMVQTQLAEYRLSFLLAELQTLTMANQAAAPRPLQTDASAATSLPPSSASDPAQGEIPSDASDVRISDLKTKIKLIRDFIHSLGQLRKDNDGFNQASGPAGTQMYVQTADDDRLNLRALYRDWETFHNRYFVHNPIIYFSTDTRNALLKYYLCSRIRKGFAHHMTAKAVRYVRNLRTESNSEPPVKQSPDAPRNGESSGLGLKGLYEKIQSVMAETPRLDQEGREKTPKVLNQQQPEPRRGLSDSFTINKSNVAVLLKPQIVLQPKGSIQSSVIITAKRVRLQNYSVLEDRFSEDELNARLMYRNFSAVDSLQAFAPTTHCQYLRTAPHRTTFAYVPLETLIDTGYQTRDFDRIISSTDAAAGYDKFNRLRVNDSDKVIVPEDQVRNPDFDHLLHHMDFIQVRCPRIALSADSNHFAAIYTVVTDLLLYRDPASQDQSKRLEEMLFNYDFENLDALSEVLTGLQARVRHAKDLLGQYQDNFHLLNKDGKADLFTLNVETMEMIKDLNLLMQAITTARDHSAATDKDKKSALRLKARADELGWYMMGLQDGEQLAKLSIKNASFSWLNKADSSASNTLSIGDLQALNIRPDAHYAEIISKYSQASEHLMAKKGKFLYATWRVLAPVGGIAIIEDFELNLHPVRLSIELKVGREIMDYVFGSKRRQALQGQGHEARITEVGEEPTSTPANAEIFPKKAKRKGLFGFLGANKSKDSTSPSKLVVPIATVDDDRESAQSDSHRGTPSKRLERSRSREPRTEERRRSLDDVRSKSRTRDRSRHRGEKEQERGGGSDVDKDDDTDARQQRDIARRNAESMRQRASTNRTFVNVKFAETILCLSYKGDKQKSITDLFDLVFRAPTLEYRNQTCGYEDLVNFCKKDIFRAAWEQRSSLLKGILHRPRKTSRNMRDFAAQGIGSAVGRITGQDRVASSSRSEPLLLKSKDGKTSQSTGGLIDDDDDDDDDDEDEEDEDEDDDEREDDSDKFNSDRRAGAGGSDNSSSIRMQDSLHDSWSGRSGVTEPEDSVQEDRPIWQAVLDVGDGGND</sequence>
<feature type="compositionally biased region" description="Polar residues" evidence="1">
    <location>
        <begin position="592"/>
        <end position="608"/>
    </location>
</feature>
<evidence type="ECO:0000259" key="3">
    <source>
        <dbReference type="SMART" id="SM01215"/>
    </source>
</evidence>
<evidence type="ECO:0000313" key="6">
    <source>
        <dbReference type="Proteomes" id="UP000077521"/>
    </source>
</evidence>
<feature type="region of interest" description="Disordered" evidence="1">
    <location>
        <begin position="138"/>
        <end position="196"/>
    </location>
</feature>
<feature type="compositionally biased region" description="Polar residues" evidence="1">
    <location>
        <begin position="645"/>
        <end position="656"/>
    </location>
</feature>
<gene>
    <name evidence="5" type="ORF">A4X13_0g3060</name>
</gene>
<feature type="compositionally biased region" description="Low complexity" evidence="1">
    <location>
        <begin position="2923"/>
        <end position="2940"/>
    </location>
</feature>
<dbReference type="EMBL" id="LWDF02000161">
    <property type="protein sequence ID" value="KAE8255377.1"/>
    <property type="molecule type" value="Genomic_DNA"/>
</dbReference>
<feature type="region of interest" description="Disordered" evidence="1">
    <location>
        <begin position="473"/>
        <end position="608"/>
    </location>
</feature>
<dbReference type="PANTHER" id="PTHR15678">
    <property type="entry name" value="ANTIGEN MLAA-22-RELATED"/>
    <property type="match status" value="1"/>
</dbReference>
<feature type="compositionally biased region" description="Polar residues" evidence="1">
    <location>
        <begin position="186"/>
        <end position="196"/>
    </location>
</feature>
<dbReference type="Proteomes" id="UP000077521">
    <property type="component" value="Unassembled WGS sequence"/>
</dbReference>
<feature type="compositionally biased region" description="Basic and acidic residues" evidence="1">
    <location>
        <begin position="163"/>
        <end position="175"/>
    </location>
</feature>
<feature type="region of interest" description="Disordered" evidence="1">
    <location>
        <begin position="1608"/>
        <end position="1633"/>
    </location>
</feature>
<feature type="compositionally biased region" description="Polar residues" evidence="1">
    <location>
        <begin position="354"/>
        <end position="368"/>
    </location>
</feature>
<feature type="compositionally biased region" description="Basic and acidic residues" evidence="1">
    <location>
        <begin position="3618"/>
        <end position="3660"/>
    </location>
</feature>
<evidence type="ECO:0000259" key="4">
    <source>
        <dbReference type="SMART" id="SM01216"/>
    </source>
</evidence>
<feature type="region of interest" description="Disordered" evidence="1">
    <location>
        <begin position="1056"/>
        <end position="1090"/>
    </location>
</feature>
<feature type="region of interest" description="Disordered" evidence="1">
    <location>
        <begin position="2917"/>
        <end position="2949"/>
    </location>
</feature>
<dbReference type="SMART" id="SM01214">
    <property type="entry name" value="Fmp27_GFWDK"/>
    <property type="match status" value="1"/>
</dbReference>
<evidence type="ECO:0000259" key="2">
    <source>
        <dbReference type="SMART" id="SM01214"/>
    </source>
</evidence>
<feature type="region of interest" description="Disordered" evidence="1">
    <location>
        <begin position="3807"/>
        <end position="3928"/>
    </location>
</feature>
<feature type="domain" description="FMP27 WPPW motif-containing RBG unit" evidence="4">
    <location>
        <begin position="2692"/>
        <end position="3228"/>
    </location>
</feature>
<dbReference type="SMART" id="SM01216">
    <property type="entry name" value="Fmp27_WPPW"/>
    <property type="match status" value="1"/>
</dbReference>
<feature type="domain" description="FMP27/BLTP2/Hobbit GFWDK motif-containing RBG unit" evidence="2">
    <location>
        <begin position="2263"/>
        <end position="2419"/>
    </location>
</feature>
<feature type="compositionally biased region" description="Polar residues" evidence="1">
    <location>
        <begin position="380"/>
        <end position="394"/>
    </location>
</feature>
<dbReference type="InterPro" id="IPR019441">
    <property type="entry name" value="FMP27/BLTP2/Hobbit_GFWDK_RBG"/>
</dbReference>
<feature type="compositionally biased region" description="Basic and acidic residues" evidence="1">
    <location>
        <begin position="2080"/>
        <end position="2090"/>
    </location>
</feature>
<feature type="region of interest" description="Disordered" evidence="1">
    <location>
        <begin position="1746"/>
        <end position="1779"/>
    </location>
</feature>